<dbReference type="AlphaFoldDB" id="A0A4Z2EYE0"/>
<gene>
    <name evidence="1" type="ORF">EYF80_055837</name>
</gene>
<accession>A0A4Z2EYE0</accession>
<evidence type="ECO:0000313" key="2">
    <source>
        <dbReference type="Proteomes" id="UP000314294"/>
    </source>
</evidence>
<protein>
    <submittedName>
        <fullName evidence="1">Uncharacterized protein</fullName>
    </submittedName>
</protein>
<dbReference type="EMBL" id="SRLO01002067">
    <property type="protein sequence ID" value="TNN33996.1"/>
    <property type="molecule type" value="Genomic_DNA"/>
</dbReference>
<evidence type="ECO:0000313" key="1">
    <source>
        <dbReference type="EMBL" id="TNN33996.1"/>
    </source>
</evidence>
<proteinExistence type="predicted"/>
<comment type="caution">
    <text evidence="1">The sequence shown here is derived from an EMBL/GenBank/DDBJ whole genome shotgun (WGS) entry which is preliminary data.</text>
</comment>
<reference evidence="1 2" key="1">
    <citation type="submission" date="2019-03" db="EMBL/GenBank/DDBJ databases">
        <title>First draft genome of Liparis tanakae, snailfish: a comprehensive survey of snailfish specific genes.</title>
        <authorList>
            <person name="Kim W."/>
            <person name="Song I."/>
            <person name="Jeong J.-H."/>
            <person name="Kim D."/>
            <person name="Kim S."/>
            <person name="Ryu S."/>
            <person name="Song J.Y."/>
            <person name="Lee S.K."/>
        </authorList>
    </citation>
    <scope>NUCLEOTIDE SEQUENCE [LARGE SCALE GENOMIC DNA]</scope>
    <source>
        <tissue evidence="1">Muscle</tissue>
    </source>
</reference>
<keyword evidence="2" id="KW-1185">Reference proteome</keyword>
<organism evidence="1 2">
    <name type="scientific">Liparis tanakae</name>
    <name type="common">Tanaka's snailfish</name>
    <dbReference type="NCBI Taxonomy" id="230148"/>
    <lineage>
        <taxon>Eukaryota</taxon>
        <taxon>Metazoa</taxon>
        <taxon>Chordata</taxon>
        <taxon>Craniata</taxon>
        <taxon>Vertebrata</taxon>
        <taxon>Euteleostomi</taxon>
        <taxon>Actinopterygii</taxon>
        <taxon>Neopterygii</taxon>
        <taxon>Teleostei</taxon>
        <taxon>Neoteleostei</taxon>
        <taxon>Acanthomorphata</taxon>
        <taxon>Eupercaria</taxon>
        <taxon>Perciformes</taxon>
        <taxon>Cottioidei</taxon>
        <taxon>Cottales</taxon>
        <taxon>Liparidae</taxon>
        <taxon>Liparis</taxon>
    </lineage>
</organism>
<dbReference type="Proteomes" id="UP000314294">
    <property type="component" value="Unassembled WGS sequence"/>
</dbReference>
<sequence>MRTEAYCSMRCTVTGGGDGGEREKVMVEGGGAGGAVCGRAVTHFSWDAIQPTPRFHFPILRFTLNEHSKHEPDDNLSLPGTFFFSQHAVKAP</sequence>
<name>A0A4Z2EYE0_9TELE</name>